<feature type="non-terminal residue" evidence="3">
    <location>
        <position position="167"/>
    </location>
</feature>
<dbReference type="Proteomes" id="UP001497623">
    <property type="component" value="Unassembled WGS sequence"/>
</dbReference>
<dbReference type="InterPro" id="IPR056549">
    <property type="entry name" value="HTH_NOL4"/>
</dbReference>
<feature type="domain" description="Nucleolar protein 4 helical" evidence="2">
    <location>
        <begin position="96"/>
        <end position="162"/>
    </location>
</feature>
<feature type="compositionally biased region" description="Polar residues" evidence="1">
    <location>
        <begin position="47"/>
        <end position="70"/>
    </location>
</feature>
<feature type="region of interest" description="Disordered" evidence="1">
    <location>
        <begin position="47"/>
        <end position="93"/>
    </location>
</feature>
<keyword evidence="4" id="KW-1185">Reference proteome</keyword>
<evidence type="ECO:0000259" key="2">
    <source>
        <dbReference type="Pfam" id="PF23079"/>
    </source>
</evidence>
<gene>
    <name evidence="3" type="ORF">MNOR_LOCUS147</name>
</gene>
<dbReference type="AlphaFoldDB" id="A0AAV2PG88"/>
<proteinExistence type="predicted"/>
<protein>
    <recommendedName>
        <fullName evidence="2">Nucleolar protein 4 helical domain-containing protein</fullName>
    </recommendedName>
</protein>
<dbReference type="EMBL" id="CAXKWB010000028">
    <property type="protein sequence ID" value="CAL4058703.1"/>
    <property type="molecule type" value="Genomic_DNA"/>
</dbReference>
<dbReference type="InterPro" id="IPR039788">
    <property type="entry name" value="NOL4/NOL4L"/>
</dbReference>
<dbReference type="PANTHER" id="PTHR12449">
    <property type="entry name" value="DEATH DOMAIN-CONTAINING PROTEIN"/>
    <property type="match status" value="1"/>
</dbReference>
<dbReference type="Pfam" id="PF23079">
    <property type="entry name" value="HTH_NOL4_2nd"/>
    <property type="match status" value="1"/>
</dbReference>
<evidence type="ECO:0000313" key="4">
    <source>
        <dbReference type="Proteomes" id="UP001497623"/>
    </source>
</evidence>
<sequence>MKHIKKLQEANNNKQHFNNNNIYTNEVMSAAEGTALDCQHSSCPASPVCSEQGTMGSRLGTFSNTEDTLSNNKNDNEDDDAEDNEDDKVDAHHNPDRLKAFNIFVRLFVDENLDRIVPINKQPKEKIQAIIDACARQFPEFAERTRKRILSYLKSCRRNKRTRDSNG</sequence>
<name>A0AAV2PG88_MEGNR</name>
<feature type="compositionally biased region" description="Acidic residues" evidence="1">
    <location>
        <begin position="76"/>
        <end position="88"/>
    </location>
</feature>
<comment type="caution">
    <text evidence="3">The sequence shown here is derived from an EMBL/GenBank/DDBJ whole genome shotgun (WGS) entry which is preliminary data.</text>
</comment>
<evidence type="ECO:0000256" key="1">
    <source>
        <dbReference type="SAM" id="MobiDB-lite"/>
    </source>
</evidence>
<accession>A0AAV2PG88</accession>
<organism evidence="3 4">
    <name type="scientific">Meganyctiphanes norvegica</name>
    <name type="common">Northern krill</name>
    <name type="synonym">Thysanopoda norvegica</name>
    <dbReference type="NCBI Taxonomy" id="48144"/>
    <lineage>
        <taxon>Eukaryota</taxon>
        <taxon>Metazoa</taxon>
        <taxon>Ecdysozoa</taxon>
        <taxon>Arthropoda</taxon>
        <taxon>Crustacea</taxon>
        <taxon>Multicrustacea</taxon>
        <taxon>Malacostraca</taxon>
        <taxon>Eumalacostraca</taxon>
        <taxon>Eucarida</taxon>
        <taxon>Euphausiacea</taxon>
        <taxon>Euphausiidae</taxon>
        <taxon>Meganyctiphanes</taxon>
    </lineage>
</organism>
<evidence type="ECO:0000313" key="3">
    <source>
        <dbReference type="EMBL" id="CAL4058703.1"/>
    </source>
</evidence>
<dbReference type="PANTHER" id="PTHR12449:SF22">
    <property type="entry name" value="NUCLEOLAR PROTEIN 4"/>
    <property type="match status" value="1"/>
</dbReference>
<reference evidence="3 4" key="1">
    <citation type="submission" date="2024-05" db="EMBL/GenBank/DDBJ databases">
        <authorList>
            <person name="Wallberg A."/>
        </authorList>
    </citation>
    <scope>NUCLEOTIDE SEQUENCE [LARGE SCALE GENOMIC DNA]</scope>
</reference>